<evidence type="ECO:0000259" key="2">
    <source>
        <dbReference type="Pfam" id="PF17919"/>
    </source>
</evidence>
<comment type="caution">
    <text evidence="3">The sequence shown here is derived from an EMBL/GenBank/DDBJ whole genome shotgun (WGS) entry which is preliminary data.</text>
</comment>
<dbReference type="SUPFAM" id="SSF56672">
    <property type="entry name" value="DNA/RNA polymerases"/>
    <property type="match status" value="1"/>
</dbReference>
<dbReference type="AlphaFoldDB" id="A0A438G6S2"/>
<dbReference type="Proteomes" id="UP000288805">
    <property type="component" value="Unassembled WGS sequence"/>
</dbReference>
<evidence type="ECO:0000313" key="4">
    <source>
        <dbReference type="Proteomes" id="UP000288805"/>
    </source>
</evidence>
<dbReference type="PANTHER" id="PTHR34072:SF57">
    <property type="entry name" value="RNA-DIRECTED DNA POLYMERASE"/>
    <property type="match status" value="1"/>
</dbReference>
<accession>A0A438G6S2</accession>
<dbReference type="Gene3D" id="3.30.70.270">
    <property type="match status" value="1"/>
</dbReference>
<dbReference type="Pfam" id="PF17919">
    <property type="entry name" value="RT_RNaseH_2"/>
    <property type="match status" value="1"/>
</dbReference>
<protein>
    <recommendedName>
        <fullName evidence="2">Reverse transcriptase/retrotransposon-derived protein RNase H-like domain-containing protein</fullName>
    </recommendedName>
</protein>
<evidence type="ECO:0000313" key="3">
    <source>
        <dbReference type="EMBL" id="RVW67906.1"/>
    </source>
</evidence>
<proteinExistence type="predicted"/>
<name>A0A438G6S2_VITVI</name>
<sequence>MKRNRSNRAHGNQAQKRFSSVKNQNKRKTTQNSKGHMIQDCPENKKFIIGKPKNENKEDKQKPKAQGWVFAMTHRDAQATSNMVIVYFVGFLGKLVASMDFDLIVATPMRDSVVMHEKDLVLNWEKCHFMVRQGIVLGHIISEKGIEVDKAKVELIVKLPSPTIVKGLLAKDAKFIWDERCQNSFDQLKKFLTTPIVRAPNWQLPFELMCDASDFAIGAVLGQREDGKPYVIYYARQNTE</sequence>
<dbReference type="InterPro" id="IPR043502">
    <property type="entry name" value="DNA/RNA_pol_sf"/>
</dbReference>
<gene>
    <name evidence="3" type="ORF">CK203_065252</name>
</gene>
<feature type="compositionally biased region" description="Polar residues" evidence="1">
    <location>
        <begin position="9"/>
        <end position="23"/>
    </location>
</feature>
<feature type="domain" description="Reverse transcriptase/retrotransposon-derived protein RNase H-like" evidence="2">
    <location>
        <begin position="177"/>
        <end position="237"/>
    </location>
</feature>
<feature type="region of interest" description="Disordered" evidence="1">
    <location>
        <begin position="1"/>
        <end position="45"/>
    </location>
</feature>
<dbReference type="InterPro" id="IPR041577">
    <property type="entry name" value="RT_RNaseH_2"/>
</dbReference>
<dbReference type="PANTHER" id="PTHR34072">
    <property type="entry name" value="ENZYMATIC POLYPROTEIN-RELATED"/>
    <property type="match status" value="1"/>
</dbReference>
<evidence type="ECO:0000256" key="1">
    <source>
        <dbReference type="SAM" id="MobiDB-lite"/>
    </source>
</evidence>
<organism evidence="3 4">
    <name type="scientific">Vitis vinifera</name>
    <name type="common">Grape</name>
    <dbReference type="NCBI Taxonomy" id="29760"/>
    <lineage>
        <taxon>Eukaryota</taxon>
        <taxon>Viridiplantae</taxon>
        <taxon>Streptophyta</taxon>
        <taxon>Embryophyta</taxon>
        <taxon>Tracheophyta</taxon>
        <taxon>Spermatophyta</taxon>
        <taxon>Magnoliopsida</taxon>
        <taxon>eudicotyledons</taxon>
        <taxon>Gunneridae</taxon>
        <taxon>Pentapetalae</taxon>
        <taxon>rosids</taxon>
        <taxon>Vitales</taxon>
        <taxon>Vitaceae</taxon>
        <taxon>Viteae</taxon>
        <taxon>Vitis</taxon>
    </lineage>
</organism>
<reference evidence="3 4" key="1">
    <citation type="journal article" date="2018" name="PLoS Genet.">
        <title>Population sequencing reveals clonal diversity and ancestral inbreeding in the grapevine cultivar Chardonnay.</title>
        <authorList>
            <person name="Roach M.J."/>
            <person name="Johnson D.L."/>
            <person name="Bohlmann J."/>
            <person name="van Vuuren H.J."/>
            <person name="Jones S.J."/>
            <person name="Pretorius I.S."/>
            <person name="Schmidt S.A."/>
            <person name="Borneman A.R."/>
        </authorList>
    </citation>
    <scope>NUCLEOTIDE SEQUENCE [LARGE SCALE GENOMIC DNA]</scope>
    <source>
        <strain evidence="4">cv. Chardonnay</strain>
        <tissue evidence="3">Leaf</tissue>
    </source>
</reference>
<dbReference type="EMBL" id="QGNW01000560">
    <property type="protein sequence ID" value="RVW67906.1"/>
    <property type="molecule type" value="Genomic_DNA"/>
</dbReference>
<dbReference type="InterPro" id="IPR043128">
    <property type="entry name" value="Rev_trsase/Diguanyl_cyclase"/>
</dbReference>